<reference evidence="2" key="1">
    <citation type="submission" date="2021-03" db="EMBL/GenBank/DDBJ databases">
        <authorList>
            <person name="Jaffe A."/>
        </authorList>
    </citation>
    <scope>NUCLEOTIDE SEQUENCE</scope>
    <source>
        <strain evidence="2">RIFCSPLOWO2_01_FULL_AR10_48_17</strain>
    </source>
</reference>
<evidence type="ECO:0000313" key="3">
    <source>
        <dbReference type="Proteomes" id="UP000675968"/>
    </source>
</evidence>
<dbReference type="AlphaFoldDB" id="A0A8T4LBV0"/>
<dbReference type="Proteomes" id="UP000675968">
    <property type="component" value="Unassembled WGS sequence"/>
</dbReference>
<sequence length="357" mass="39779">MNSKGVFLTLMVFLVVVSVIVIFQKNFENQGIRQNVSIDDMALESINGPFEQIYFDVISLSKSGKERRVQSRGLPFDYNLADNFVTVRNTIPINSRRLSGFYDFLNSYTVFLKSQTVAEKGVHIDLNIDRSHISDAWRVGGYPEIKYVLIPQCILFKVNDGNNALPADVTEFSIKPGSVADGCAQDFNVRDTSFSSSWRDLNAVTVISSFPSNGYLGDTYCIGDLISYGLFCKHDPYNPADVRPYVEVFVESPDIPLRPVASGHFNPYNATTNQITIQFLAVTGWQSQTVDLWLGECAGAEECKTVSIVRTASLAGSNPGAVTITNTFSFRKSIRDFFLWGVDLNVTKDGFDFARYS</sequence>
<keyword evidence="1" id="KW-1133">Transmembrane helix</keyword>
<keyword evidence="1" id="KW-0812">Transmembrane</keyword>
<dbReference type="EMBL" id="JAGVWC010000014">
    <property type="protein sequence ID" value="MBS3062190.1"/>
    <property type="molecule type" value="Genomic_DNA"/>
</dbReference>
<organism evidence="2 3">
    <name type="scientific">Candidatus Iainarchaeum sp</name>
    <dbReference type="NCBI Taxonomy" id="3101447"/>
    <lineage>
        <taxon>Archaea</taxon>
        <taxon>Candidatus Iainarchaeota</taxon>
        <taxon>Candidatus Iainarchaeia</taxon>
        <taxon>Candidatus Iainarchaeales</taxon>
        <taxon>Candidatus Iainarchaeaceae</taxon>
        <taxon>Candidatus Iainarchaeum</taxon>
    </lineage>
</organism>
<evidence type="ECO:0000256" key="1">
    <source>
        <dbReference type="SAM" id="Phobius"/>
    </source>
</evidence>
<proteinExistence type="predicted"/>
<protein>
    <submittedName>
        <fullName evidence="2">Uncharacterized protein</fullName>
    </submittedName>
</protein>
<keyword evidence="1" id="KW-0472">Membrane</keyword>
<accession>A0A8T4LBV0</accession>
<feature type="transmembrane region" description="Helical" evidence="1">
    <location>
        <begin position="6"/>
        <end position="23"/>
    </location>
</feature>
<comment type="caution">
    <text evidence="2">The sequence shown here is derived from an EMBL/GenBank/DDBJ whole genome shotgun (WGS) entry which is preliminary data.</text>
</comment>
<evidence type="ECO:0000313" key="2">
    <source>
        <dbReference type="EMBL" id="MBS3062190.1"/>
    </source>
</evidence>
<gene>
    <name evidence="2" type="ORF">J4215_06430</name>
</gene>
<reference evidence="2" key="2">
    <citation type="submission" date="2021-05" db="EMBL/GenBank/DDBJ databases">
        <title>Protein family content uncovers lineage relationships and bacterial pathway maintenance mechanisms in DPANN archaea.</title>
        <authorList>
            <person name="Castelle C.J."/>
            <person name="Meheust R."/>
            <person name="Jaffe A.L."/>
            <person name="Seitz K."/>
            <person name="Gong X."/>
            <person name="Baker B.J."/>
            <person name="Banfield J.F."/>
        </authorList>
    </citation>
    <scope>NUCLEOTIDE SEQUENCE</scope>
    <source>
        <strain evidence="2">RIFCSPLOWO2_01_FULL_AR10_48_17</strain>
    </source>
</reference>
<name>A0A8T4LBV0_9ARCH</name>